<dbReference type="EMBL" id="JBICYV010000004">
    <property type="protein sequence ID" value="MFG3010824.1"/>
    <property type="molecule type" value="Genomic_DNA"/>
</dbReference>
<comment type="caution">
    <text evidence="1">The sequence shown here is derived from an EMBL/GenBank/DDBJ whole genome shotgun (WGS) entry which is preliminary data.</text>
</comment>
<dbReference type="Proteomes" id="UP001604267">
    <property type="component" value="Unassembled WGS sequence"/>
</dbReference>
<sequence length="162" mass="17395">MRRTGAVAAGIVGGMLLLSGCGAVDLPLAGVRVAADGTPYAVVRPCGDDSYQSPYLDGRARAGEEGPVTTGWDARKEGLRGDADFPLFDPPARWQARHRGTQRLLPRHRYVLGFGHYTGGDSYNGTVEFTGEQIGRLRPGQVWADDRAMSLGAFERLADDSC</sequence>
<accession>A0ABW7B0Y8</accession>
<evidence type="ECO:0000313" key="1">
    <source>
        <dbReference type="EMBL" id="MFG3010824.1"/>
    </source>
</evidence>
<gene>
    <name evidence="1" type="ORF">ACGFZB_10250</name>
</gene>
<evidence type="ECO:0008006" key="3">
    <source>
        <dbReference type="Google" id="ProtNLM"/>
    </source>
</evidence>
<dbReference type="PROSITE" id="PS51257">
    <property type="entry name" value="PROKAR_LIPOPROTEIN"/>
    <property type="match status" value="1"/>
</dbReference>
<reference evidence="1 2" key="1">
    <citation type="submission" date="2024-10" db="EMBL/GenBank/DDBJ databases">
        <title>The Natural Products Discovery Center: Release of the First 8490 Sequenced Strains for Exploring Actinobacteria Biosynthetic Diversity.</title>
        <authorList>
            <person name="Kalkreuter E."/>
            <person name="Kautsar S.A."/>
            <person name="Yang D."/>
            <person name="Bader C.D."/>
            <person name="Teijaro C.N."/>
            <person name="Fluegel L."/>
            <person name="Davis C.M."/>
            <person name="Simpson J.R."/>
            <person name="Lauterbach L."/>
            <person name="Steele A.D."/>
            <person name="Gui C."/>
            <person name="Meng S."/>
            <person name="Li G."/>
            <person name="Viehrig K."/>
            <person name="Ye F."/>
            <person name="Su P."/>
            <person name="Kiefer A.F."/>
            <person name="Nichols A."/>
            <person name="Cepeda A.J."/>
            <person name="Yan W."/>
            <person name="Fan B."/>
            <person name="Jiang Y."/>
            <person name="Adhikari A."/>
            <person name="Zheng C.-J."/>
            <person name="Schuster L."/>
            <person name="Cowan T.M."/>
            <person name="Smanski M.J."/>
            <person name="Chevrette M.G."/>
            <person name="De Carvalho L.P.S."/>
            <person name="Shen B."/>
        </authorList>
    </citation>
    <scope>NUCLEOTIDE SEQUENCE [LARGE SCALE GENOMIC DNA]</scope>
    <source>
        <strain evidence="1 2">NPDC048320</strain>
    </source>
</reference>
<protein>
    <recommendedName>
        <fullName evidence="3">Lipoprotein</fullName>
    </recommendedName>
</protein>
<name>A0ABW7B0Y8_9ACTN</name>
<keyword evidence="2" id="KW-1185">Reference proteome</keyword>
<dbReference type="RefSeq" id="WP_392817023.1">
    <property type="nucleotide sequence ID" value="NZ_JBICYV010000004.1"/>
</dbReference>
<evidence type="ECO:0000313" key="2">
    <source>
        <dbReference type="Proteomes" id="UP001604267"/>
    </source>
</evidence>
<organism evidence="1 2">
    <name type="scientific">Streptomyces cinerochromogenes</name>
    <dbReference type="NCBI Taxonomy" id="66422"/>
    <lineage>
        <taxon>Bacteria</taxon>
        <taxon>Bacillati</taxon>
        <taxon>Actinomycetota</taxon>
        <taxon>Actinomycetes</taxon>
        <taxon>Kitasatosporales</taxon>
        <taxon>Streptomycetaceae</taxon>
        <taxon>Streptomyces</taxon>
    </lineage>
</organism>
<proteinExistence type="predicted"/>